<dbReference type="AlphaFoldDB" id="B3PHD4"/>
<evidence type="ECO:0000313" key="1">
    <source>
        <dbReference type="EMBL" id="ACE83032.1"/>
    </source>
</evidence>
<organism evidence="1 2">
    <name type="scientific">Cellvibrio japonicus (strain Ueda107)</name>
    <name type="common">Pseudomonas fluorescens subsp. cellulosa</name>
    <dbReference type="NCBI Taxonomy" id="498211"/>
    <lineage>
        <taxon>Bacteria</taxon>
        <taxon>Pseudomonadati</taxon>
        <taxon>Pseudomonadota</taxon>
        <taxon>Gammaproteobacteria</taxon>
        <taxon>Cellvibrionales</taxon>
        <taxon>Cellvibrionaceae</taxon>
        <taxon>Cellvibrio</taxon>
    </lineage>
</organism>
<keyword evidence="2" id="KW-1185">Reference proteome</keyword>
<evidence type="ECO:0000313" key="2">
    <source>
        <dbReference type="Proteomes" id="UP000001036"/>
    </source>
</evidence>
<dbReference type="Proteomes" id="UP000001036">
    <property type="component" value="Chromosome"/>
</dbReference>
<dbReference type="EMBL" id="CP000934">
    <property type="protein sequence ID" value="ACE83032.1"/>
    <property type="molecule type" value="Genomic_DNA"/>
</dbReference>
<protein>
    <submittedName>
        <fullName evidence="1">Uncharacterized protein</fullName>
    </submittedName>
</protein>
<sequence length="61" mass="7090">MRSWKRIQTNHKKSDDYGIAAGKSLFGALAQWNACYRDVCNGYANPQKVHFLMVNWRLNSE</sequence>
<reference evidence="1 2" key="1">
    <citation type="journal article" date="2008" name="J. Bacteriol.">
        <title>Insights into plant cell wall degradation from the genome sequence of the soil bacterium Cellvibrio japonicus.</title>
        <authorList>
            <person name="Deboy R.T."/>
            <person name="Mongodin E.F."/>
            <person name="Fouts D.E."/>
            <person name="Tailford L.E."/>
            <person name="Khouri H."/>
            <person name="Emerson J.B."/>
            <person name="Mohamoud Y."/>
            <person name="Watkins K."/>
            <person name="Henrissat B."/>
            <person name="Gilbert H.J."/>
            <person name="Nelson K.E."/>
        </authorList>
    </citation>
    <scope>NUCLEOTIDE SEQUENCE [LARGE SCALE GENOMIC DNA]</scope>
    <source>
        <strain evidence="1 2">Ueda107</strain>
    </source>
</reference>
<name>B3PHD4_CELJU</name>
<dbReference type="HOGENOM" id="CLU_2913985_0_0_6"/>
<dbReference type="STRING" id="498211.CJA_0331"/>
<proteinExistence type="predicted"/>
<dbReference type="KEGG" id="cja:CJA_0331"/>
<accession>B3PHD4</accession>
<gene>
    <name evidence="1" type="ordered locus">CJA_0331</name>
</gene>